<gene>
    <name evidence="1" type="ORF">MJO28_005756</name>
</gene>
<organism evidence="1 2">
    <name type="scientific">Puccinia striiformis f. sp. tritici</name>
    <dbReference type="NCBI Taxonomy" id="168172"/>
    <lineage>
        <taxon>Eukaryota</taxon>
        <taxon>Fungi</taxon>
        <taxon>Dikarya</taxon>
        <taxon>Basidiomycota</taxon>
        <taxon>Pucciniomycotina</taxon>
        <taxon>Pucciniomycetes</taxon>
        <taxon>Pucciniales</taxon>
        <taxon>Pucciniaceae</taxon>
        <taxon>Puccinia</taxon>
    </lineage>
</organism>
<reference evidence="2" key="1">
    <citation type="journal article" date="2018" name="BMC Genomics">
        <title>Genomic insights into host adaptation between the wheat stripe rust pathogen (Puccinia striiformis f. sp. tritici) and the barley stripe rust pathogen (Puccinia striiformis f. sp. hordei).</title>
        <authorList>
            <person name="Xia C."/>
            <person name="Wang M."/>
            <person name="Yin C."/>
            <person name="Cornejo O.E."/>
            <person name="Hulbert S.H."/>
            <person name="Chen X."/>
        </authorList>
    </citation>
    <scope>NUCLEOTIDE SEQUENCE [LARGE SCALE GENOMIC DNA]</scope>
    <source>
        <strain evidence="2">93-210</strain>
    </source>
</reference>
<accession>A0ACC0EN84</accession>
<keyword evidence="2" id="KW-1185">Reference proteome</keyword>
<evidence type="ECO:0000313" key="2">
    <source>
        <dbReference type="Proteomes" id="UP001060170"/>
    </source>
</evidence>
<proteinExistence type="predicted"/>
<dbReference type="Proteomes" id="UP001060170">
    <property type="component" value="Chromosome 5"/>
</dbReference>
<reference evidence="1 2" key="3">
    <citation type="journal article" date="2022" name="Microbiol. Spectr.">
        <title>Folding features and dynamics of 3D genome architecture in plant fungal pathogens.</title>
        <authorList>
            <person name="Xia C."/>
        </authorList>
    </citation>
    <scope>NUCLEOTIDE SEQUENCE [LARGE SCALE GENOMIC DNA]</scope>
    <source>
        <strain evidence="1 2">93-210</strain>
    </source>
</reference>
<reference evidence="2" key="2">
    <citation type="journal article" date="2018" name="Mol. Plant Microbe Interact.">
        <title>Genome sequence resources for the wheat stripe rust pathogen (Puccinia striiformis f. sp. tritici) and the barley stripe rust pathogen (Puccinia striiformis f. sp. hordei).</title>
        <authorList>
            <person name="Xia C."/>
            <person name="Wang M."/>
            <person name="Yin C."/>
            <person name="Cornejo O.E."/>
            <person name="Hulbert S.H."/>
            <person name="Chen X."/>
        </authorList>
    </citation>
    <scope>NUCLEOTIDE SEQUENCE [LARGE SCALE GENOMIC DNA]</scope>
    <source>
        <strain evidence="2">93-210</strain>
    </source>
</reference>
<sequence length="213" mass="24083">MSEATTPVDAGDEGMITVPPRLTSVGSIYAGVTYITTADFHSLYSLFSTSMIYTRDFENVIKLNDFFLAVVPSPPIHCHSLRLADSSPYAKLTLHAWPQKSLRKFPSVTLTLKVGMPIRLSHSISTNYDVDEGARLLITEIDTQAIYARLFVNDRYGKLVRIERITTSCRDPFNPYLTYVRQQFPVEPAFASLLCYQIDDSTRVYAIFKSHQL</sequence>
<protein>
    <submittedName>
        <fullName evidence="1">Uncharacterized protein</fullName>
    </submittedName>
</protein>
<name>A0ACC0EN84_9BASI</name>
<evidence type="ECO:0000313" key="1">
    <source>
        <dbReference type="EMBL" id="KAI7955356.1"/>
    </source>
</evidence>
<dbReference type="EMBL" id="CM045869">
    <property type="protein sequence ID" value="KAI7955356.1"/>
    <property type="molecule type" value="Genomic_DNA"/>
</dbReference>
<comment type="caution">
    <text evidence="1">The sequence shown here is derived from an EMBL/GenBank/DDBJ whole genome shotgun (WGS) entry which is preliminary data.</text>
</comment>